<proteinExistence type="predicted"/>
<feature type="domain" description="NBAS subunit of NRZ tethering complex C-terminal" evidence="2">
    <location>
        <begin position="1187"/>
        <end position="1271"/>
    </location>
</feature>
<dbReference type="Proteomes" id="UP001460270">
    <property type="component" value="Unassembled WGS sequence"/>
</dbReference>
<evidence type="ECO:0000313" key="3">
    <source>
        <dbReference type="EMBL" id="KAK7906830.1"/>
    </source>
</evidence>
<gene>
    <name evidence="3" type="ORF">WMY93_015442</name>
</gene>
<keyword evidence="4" id="KW-1185">Reference proteome</keyword>
<reference evidence="4" key="1">
    <citation type="submission" date="2024-04" db="EMBL/GenBank/DDBJ databases">
        <title>Salinicola lusitanus LLJ914,a marine bacterium isolated from the Okinawa Trough.</title>
        <authorList>
            <person name="Li J."/>
        </authorList>
    </citation>
    <scope>NUCLEOTIDE SEQUENCE [LARGE SCALE GENOMIC DNA]</scope>
</reference>
<dbReference type="GO" id="GO:0070939">
    <property type="term" value="C:Dsl1/NZR complex"/>
    <property type="evidence" value="ECO:0007669"/>
    <property type="project" value="TreeGrafter"/>
</dbReference>
<dbReference type="EMBL" id="JBBPFD010000011">
    <property type="protein sequence ID" value="KAK7906830.1"/>
    <property type="molecule type" value="Genomic_DNA"/>
</dbReference>
<protein>
    <recommendedName>
        <fullName evidence="2">NBAS subunit of NRZ tethering complex C-terminal domain-containing protein</fullName>
    </recommendedName>
</protein>
<dbReference type="GO" id="GO:0000149">
    <property type="term" value="F:SNARE binding"/>
    <property type="evidence" value="ECO:0007669"/>
    <property type="project" value="TreeGrafter"/>
</dbReference>
<feature type="region of interest" description="Disordered" evidence="1">
    <location>
        <begin position="1120"/>
        <end position="1140"/>
    </location>
</feature>
<dbReference type="GO" id="GO:0006890">
    <property type="term" value="P:retrograde vesicle-mediated transport, Golgi to endoplasmic reticulum"/>
    <property type="evidence" value="ECO:0007669"/>
    <property type="project" value="TreeGrafter"/>
</dbReference>
<dbReference type="PANTHER" id="PTHR15922:SF2">
    <property type="entry name" value="NBAS SUBUNIT OF NRZ TETHERING COMPLEX"/>
    <property type="match status" value="1"/>
</dbReference>
<feature type="compositionally biased region" description="Polar residues" evidence="1">
    <location>
        <begin position="70"/>
        <end position="89"/>
    </location>
</feature>
<feature type="region of interest" description="Disordered" evidence="1">
    <location>
        <begin position="1"/>
        <end position="105"/>
    </location>
</feature>
<evidence type="ECO:0000313" key="4">
    <source>
        <dbReference type="Proteomes" id="UP001460270"/>
    </source>
</evidence>
<accession>A0AAW0NQJ9</accession>
<evidence type="ECO:0000256" key="1">
    <source>
        <dbReference type="SAM" id="MobiDB-lite"/>
    </source>
</evidence>
<name>A0AAW0NQJ9_9GOBI</name>
<comment type="caution">
    <text evidence="3">The sequence shown here is derived from an EMBL/GenBank/DDBJ whole genome shotgun (WGS) entry which is preliminary data.</text>
</comment>
<feature type="compositionally biased region" description="Low complexity" evidence="1">
    <location>
        <begin position="36"/>
        <end position="57"/>
    </location>
</feature>
<dbReference type="PANTHER" id="PTHR15922">
    <property type="entry name" value="NEUROBLASTOMA-AMPLIFIED SEQUENCE"/>
    <property type="match status" value="1"/>
</dbReference>
<organism evidence="3 4">
    <name type="scientific">Mugilogobius chulae</name>
    <name type="common">yellowstripe goby</name>
    <dbReference type="NCBI Taxonomy" id="88201"/>
    <lineage>
        <taxon>Eukaryota</taxon>
        <taxon>Metazoa</taxon>
        <taxon>Chordata</taxon>
        <taxon>Craniata</taxon>
        <taxon>Vertebrata</taxon>
        <taxon>Euteleostomi</taxon>
        <taxon>Actinopterygii</taxon>
        <taxon>Neopterygii</taxon>
        <taxon>Teleostei</taxon>
        <taxon>Neoteleostei</taxon>
        <taxon>Acanthomorphata</taxon>
        <taxon>Gobiaria</taxon>
        <taxon>Gobiiformes</taxon>
        <taxon>Gobioidei</taxon>
        <taxon>Gobiidae</taxon>
        <taxon>Gobionellinae</taxon>
        <taxon>Mugilogobius</taxon>
    </lineage>
</organism>
<evidence type="ECO:0000259" key="2">
    <source>
        <dbReference type="Pfam" id="PF22913"/>
    </source>
</evidence>
<sequence length="1410" mass="157959">MSHKSGAQKRKIQREKEHRESLLLQKIPKLTGYFKTSSSETAVSAESQETTTPAALSSDDDADDFESQRESLFQGTVTSSPDSESSNLQPAPEPPPPPTAFAAYTSTDPGCWGELTEDAINYWMMRTKTSAHAGKLSLYDNRWKSSKQTSAMLQEVDLDLSTAVELVGSLRQFIASLRDEFDKFETTAKNLSPNVVKKRSDESQVEDEIIMTGRQNFVINVFYVDTKCRWHICLLFFQLLKVEVMHRFTHRFKTFMNEALRMRVNPVYMLSVITWNIPIQTANLKKINWASFLIYWAGFELSLGLPGPRKIFSLDLATLGTGLLGRGLLMQSTDQITASYTVLPNYCFDILAYFHQEKQHLKRVRYRQKERESERERGPAHTAAAVCDVIHHTGWPERTLCVCVSTCFRSFCYKLCSQNYLNIKITGYFYEMLPAGKAASQNVSICLQSGALAPVRSGVRPKFETNETYSERRIGRTGDTGLDFCSSLVTPAPLSVSPYPLLKDTKLNFMTMEKSHETVQYVCAQYRDSLISRDLAIIQTYVNPSYLSCMQTNKITNLKIEQVGRVLLWSSKNARMLQVIYSSLFCTYNHFLLVLAFRYNHASLICKSPKLQILDSDHLPGRDNPSFKVKGARVLGSTADWSRAGATSREGACENSNLQRQGCSPFYQDLIDDPYVDPSQDVYSSYKVVLQEDFAEVLLRTGKLAEAKTEGQTLFPATEVLLQLANDAFPRDMMLALSYLLALPQVLDANKCFEKQCHSALSLQLAAYYYSLQIYSRLAPCFKDKNHTLYQADPKEMIRLVTQHVSSYSGWPQELQKLIEQLQMYNERLMDFTQAQVLQGLGRGVDVSRFSSDADYKKETILGLTETLDEGVYKIALSLAKRYSVPLWEVYMTHLEFLFTDSGLSTKDIESRSDSLGLFDTLKSDPEAFHSHMNKYVLPSVEATDMGRLLYYYTLLDAAGCHPYVSTAIKPDSHVKLLKKLRAVASGLDYRKLTDESRNPLLTLEPVLTSQNVLSISKLATRLPMPGEQGQTVSPSAVHSVWLKKLFWKGDPQLLKRAPQNDQDYLHAYDTCAKYLDRLVPSDAVDFLDNITFSHDAAEHLSISARSEVIKRATKALRQLAEKSRKRGSGEQEEKDPAGRSFDEALSHLQQSQSHMETLSQPCIMSLRDSQQEQLQGYSRLYDLSRSERTKVHELAVTMATDGHPLEQIGEVLRAAVGQLDLSVKTVLHDAVERVVSALSGDSDALTKYPQPLMVLESMVTAVHRSVQSGAATERNPWVVLTSALLTHHQSSEGALDIGQQVVSMVRSLYSTKHKLPAQDAASGCDPELLSLLLDAGLLVGCVSSPLYPLLSSHMLSHQSEGGWDVEAAASALLSAGHAAEAGSLLLAHRGTHQSHFTFNTALAVLKKWL</sequence>
<dbReference type="Pfam" id="PF22913">
    <property type="entry name" value="NBAS_11th"/>
    <property type="match status" value="1"/>
</dbReference>
<dbReference type="InterPro" id="IPR054751">
    <property type="entry name" value="NBAS_C"/>
</dbReference>
<feature type="compositionally biased region" description="Basic residues" evidence="1">
    <location>
        <begin position="1"/>
        <end position="13"/>
    </location>
</feature>